<dbReference type="InterPro" id="IPR048714">
    <property type="entry name" value="DpiA-like_HTH"/>
</dbReference>
<dbReference type="PANTHER" id="PTHR45526">
    <property type="entry name" value="TRANSCRIPTIONAL REGULATORY PROTEIN DPIA"/>
    <property type="match status" value="1"/>
</dbReference>
<keyword evidence="3" id="KW-1185">Reference proteome</keyword>
<dbReference type="RefSeq" id="WP_025701760.1">
    <property type="nucleotide sequence ID" value="NZ_JAUSUY010000005.1"/>
</dbReference>
<gene>
    <name evidence="2" type="ORF">J2Z22_001539</name>
</gene>
<evidence type="ECO:0000313" key="3">
    <source>
        <dbReference type="Proteomes" id="UP001248709"/>
    </source>
</evidence>
<reference evidence="2 3" key="1">
    <citation type="submission" date="2023-07" db="EMBL/GenBank/DDBJ databases">
        <title>Genomic Encyclopedia of Type Strains, Phase IV (KMG-IV): sequencing the most valuable type-strain genomes for metagenomic binning, comparative biology and taxonomic classification.</title>
        <authorList>
            <person name="Goeker M."/>
        </authorList>
    </citation>
    <scope>NUCLEOTIDE SEQUENCE [LARGE SCALE GENOMIC DNA]</scope>
    <source>
        <strain evidence="2 3">T98</strain>
    </source>
</reference>
<dbReference type="EMBL" id="JAUSUY010000005">
    <property type="protein sequence ID" value="MDT3426019.1"/>
    <property type="molecule type" value="Genomic_DNA"/>
</dbReference>
<proteinExistence type="predicted"/>
<organism evidence="2 3">
    <name type="scientific">Paenibacillus forsythiae</name>
    <dbReference type="NCBI Taxonomy" id="365616"/>
    <lineage>
        <taxon>Bacteria</taxon>
        <taxon>Bacillati</taxon>
        <taxon>Bacillota</taxon>
        <taxon>Bacilli</taxon>
        <taxon>Bacillales</taxon>
        <taxon>Paenibacillaceae</taxon>
        <taxon>Paenibacillus</taxon>
    </lineage>
</organism>
<dbReference type="Gene3D" id="1.10.10.10">
    <property type="entry name" value="Winged helix-like DNA-binding domain superfamily/Winged helix DNA-binding domain"/>
    <property type="match status" value="1"/>
</dbReference>
<name>A0ABU3H5E7_9BACL</name>
<dbReference type="InterPro" id="IPR036390">
    <property type="entry name" value="WH_DNA-bd_sf"/>
</dbReference>
<dbReference type="SUPFAM" id="SSF46785">
    <property type="entry name" value="Winged helix' DNA-binding domain"/>
    <property type="match status" value="1"/>
</dbReference>
<dbReference type="Pfam" id="PF20714">
    <property type="entry name" value="HTH_64"/>
    <property type="match status" value="1"/>
</dbReference>
<dbReference type="PANTHER" id="PTHR45526:SF1">
    <property type="entry name" value="TRANSCRIPTIONAL REGULATORY PROTEIN DCUR-RELATED"/>
    <property type="match status" value="1"/>
</dbReference>
<accession>A0ABU3H5E7</accession>
<comment type="caution">
    <text evidence="2">The sequence shown here is derived from an EMBL/GenBank/DDBJ whole genome shotgun (WGS) entry which is preliminary data.</text>
</comment>
<evidence type="ECO:0000313" key="2">
    <source>
        <dbReference type="EMBL" id="MDT3426019.1"/>
    </source>
</evidence>
<dbReference type="InterPro" id="IPR036388">
    <property type="entry name" value="WH-like_DNA-bd_sf"/>
</dbReference>
<feature type="domain" description="Transcriptional regulatory protein DpiA-like helix-turn-helix" evidence="1">
    <location>
        <begin position="11"/>
        <end position="64"/>
    </location>
</feature>
<sequence>MKGTVEKVITLLETEGMLTTEQTAMKLGISRSTARRYLEFLADSGRAAANLSYGTVGRPERVYKFIKS</sequence>
<protein>
    <submittedName>
        <fullName evidence="2">Response regulator of citrate/malate metabolism</fullName>
    </submittedName>
</protein>
<dbReference type="Proteomes" id="UP001248709">
    <property type="component" value="Unassembled WGS sequence"/>
</dbReference>
<dbReference type="InterPro" id="IPR051271">
    <property type="entry name" value="2C-system_Tx_regulators"/>
</dbReference>
<evidence type="ECO:0000259" key="1">
    <source>
        <dbReference type="Pfam" id="PF20714"/>
    </source>
</evidence>